<evidence type="ECO:0000313" key="2">
    <source>
        <dbReference type="Proteomes" id="UP001501578"/>
    </source>
</evidence>
<keyword evidence="2" id="KW-1185">Reference proteome</keyword>
<sequence length="80" mass="9046">MHVDKPLRELGAWLPSPAEILQAEYVEWDISREVDPAGRHSDWVARYSTERDRVHRAADIPSLSALLAKDSVESEGLPPR</sequence>
<reference evidence="1 2" key="1">
    <citation type="journal article" date="2019" name="Int. J. Syst. Evol. Microbiol.">
        <title>The Global Catalogue of Microorganisms (GCM) 10K type strain sequencing project: providing services to taxonomists for standard genome sequencing and annotation.</title>
        <authorList>
            <consortium name="The Broad Institute Genomics Platform"/>
            <consortium name="The Broad Institute Genome Sequencing Center for Infectious Disease"/>
            <person name="Wu L."/>
            <person name="Ma J."/>
        </authorList>
    </citation>
    <scope>NUCLEOTIDE SEQUENCE [LARGE SCALE GENOMIC DNA]</scope>
    <source>
        <strain evidence="1 2">JCM 11136</strain>
    </source>
</reference>
<accession>A0ABN1PX75</accession>
<gene>
    <name evidence="1" type="ORF">GCM10009560_41030</name>
</gene>
<evidence type="ECO:0000313" key="1">
    <source>
        <dbReference type="EMBL" id="GAA0934184.1"/>
    </source>
</evidence>
<comment type="caution">
    <text evidence="1">The sequence shown here is derived from an EMBL/GenBank/DDBJ whole genome shotgun (WGS) entry which is preliminary data.</text>
</comment>
<dbReference type="Proteomes" id="UP001501578">
    <property type="component" value="Unassembled WGS sequence"/>
</dbReference>
<organism evidence="1 2">
    <name type="scientific">Nonomuraea longicatena</name>
    <dbReference type="NCBI Taxonomy" id="83682"/>
    <lineage>
        <taxon>Bacteria</taxon>
        <taxon>Bacillati</taxon>
        <taxon>Actinomycetota</taxon>
        <taxon>Actinomycetes</taxon>
        <taxon>Streptosporangiales</taxon>
        <taxon>Streptosporangiaceae</taxon>
        <taxon>Nonomuraea</taxon>
    </lineage>
</organism>
<name>A0ABN1PX75_9ACTN</name>
<protein>
    <submittedName>
        <fullName evidence="1">Uncharacterized protein</fullName>
    </submittedName>
</protein>
<dbReference type="EMBL" id="BAAAHQ010000021">
    <property type="protein sequence ID" value="GAA0934184.1"/>
    <property type="molecule type" value="Genomic_DNA"/>
</dbReference>
<dbReference type="RefSeq" id="WP_343951530.1">
    <property type="nucleotide sequence ID" value="NZ_BAAAHQ010000021.1"/>
</dbReference>
<proteinExistence type="predicted"/>